<evidence type="ECO:0000313" key="12">
    <source>
        <dbReference type="Proteomes" id="UP000649617"/>
    </source>
</evidence>
<dbReference type="GO" id="GO:0016020">
    <property type="term" value="C:membrane"/>
    <property type="evidence" value="ECO:0007669"/>
    <property type="project" value="UniProtKB-SubCell"/>
</dbReference>
<evidence type="ECO:0000256" key="5">
    <source>
        <dbReference type="ARBA" id="ARBA00022832"/>
    </source>
</evidence>
<protein>
    <recommendedName>
        <fullName evidence="13">Very-long-chain 3-oxoacyl-CoA synthase</fullName>
    </recommendedName>
</protein>
<keyword evidence="12" id="KW-1185">Reference proteome</keyword>
<evidence type="ECO:0000313" key="11">
    <source>
        <dbReference type="EMBL" id="CAE7207533.1"/>
    </source>
</evidence>
<dbReference type="Pfam" id="PF01151">
    <property type="entry name" value="ELO"/>
    <property type="match status" value="1"/>
</dbReference>
<evidence type="ECO:0000256" key="1">
    <source>
        <dbReference type="ARBA" id="ARBA00004141"/>
    </source>
</evidence>
<dbReference type="GO" id="GO:0006633">
    <property type="term" value="P:fatty acid biosynthetic process"/>
    <property type="evidence" value="ECO:0007669"/>
    <property type="project" value="UniProtKB-KW"/>
</dbReference>
<accession>A0A812JFM9</accession>
<dbReference type="GO" id="GO:0009922">
    <property type="term" value="F:fatty acid elongase activity"/>
    <property type="evidence" value="ECO:0007669"/>
    <property type="project" value="InterPro"/>
</dbReference>
<reference evidence="11" key="1">
    <citation type="submission" date="2021-02" db="EMBL/GenBank/DDBJ databases">
        <authorList>
            <person name="Dougan E. K."/>
            <person name="Rhodes N."/>
            <person name="Thang M."/>
            <person name="Chan C."/>
        </authorList>
    </citation>
    <scope>NUCLEOTIDE SEQUENCE</scope>
</reference>
<sequence length="162" mass="18337">MYQDFTWGNAPLSSLESVLGLCSLYLCTLVCVDYVVPRSGFDLTKVVIIHNLVLSMASAILFVGCAAEVVSRATAEGTLQWLFCEHVTHAEGPLYFWSYLFFVLDASFSVAALIRLEMIGDYVLFRVRGLPVSWVFFPEVRSCRLRNARRFAAQRRALILRK</sequence>
<dbReference type="InterPro" id="IPR002076">
    <property type="entry name" value="ELO_fam"/>
</dbReference>
<keyword evidence="7" id="KW-0443">Lipid metabolism</keyword>
<name>A0A812JFM9_SYMPI</name>
<evidence type="ECO:0000256" key="7">
    <source>
        <dbReference type="ARBA" id="ARBA00023098"/>
    </source>
</evidence>
<comment type="caution">
    <text evidence="11">The sequence shown here is derived from an EMBL/GenBank/DDBJ whole genome shotgun (WGS) entry which is preliminary data.</text>
</comment>
<comment type="subcellular location">
    <subcellularLocation>
        <location evidence="1">Membrane</location>
        <topology evidence="1">Multi-pass membrane protein</topology>
    </subcellularLocation>
</comment>
<evidence type="ECO:0000256" key="6">
    <source>
        <dbReference type="ARBA" id="ARBA00022989"/>
    </source>
</evidence>
<keyword evidence="5" id="KW-0276">Fatty acid metabolism</keyword>
<keyword evidence="2" id="KW-0444">Lipid biosynthesis</keyword>
<evidence type="ECO:0000256" key="4">
    <source>
        <dbReference type="ARBA" id="ARBA00022692"/>
    </source>
</evidence>
<evidence type="ECO:0000256" key="9">
    <source>
        <dbReference type="ARBA" id="ARBA00023160"/>
    </source>
</evidence>
<keyword evidence="3" id="KW-0808">Transferase</keyword>
<keyword evidence="9" id="KW-0275">Fatty acid biosynthesis</keyword>
<keyword evidence="4 10" id="KW-0812">Transmembrane</keyword>
<proteinExistence type="predicted"/>
<evidence type="ECO:0000256" key="3">
    <source>
        <dbReference type="ARBA" id="ARBA00022679"/>
    </source>
</evidence>
<evidence type="ECO:0000256" key="8">
    <source>
        <dbReference type="ARBA" id="ARBA00023136"/>
    </source>
</evidence>
<gene>
    <name evidence="11" type="ORF">SPIL2461_LOCUS2063</name>
</gene>
<dbReference type="EMBL" id="CAJNIZ010002213">
    <property type="protein sequence ID" value="CAE7207533.1"/>
    <property type="molecule type" value="Genomic_DNA"/>
</dbReference>
<evidence type="ECO:0000256" key="10">
    <source>
        <dbReference type="SAM" id="Phobius"/>
    </source>
</evidence>
<dbReference type="AlphaFoldDB" id="A0A812JFM9"/>
<keyword evidence="6 10" id="KW-1133">Transmembrane helix</keyword>
<feature type="transmembrane region" description="Helical" evidence="10">
    <location>
        <begin position="94"/>
        <end position="116"/>
    </location>
</feature>
<keyword evidence="8 10" id="KW-0472">Membrane</keyword>
<dbReference type="Proteomes" id="UP000649617">
    <property type="component" value="Unassembled WGS sequence"/>
</dbReference>
<feature type="transmembrane region" description="Helical" evidence="10">
    <location>
        <begin position="48"/>
        <end position="74"/>
    </location>
</feature>
<organism evidence="11 12">
    <name type="scientific">Symbiodinium pilosum</name>
    <name type="common">Dinoflagellate</name>
    <dbReference type="NCBI Taxonomy" id="2952"/>
    <lineage>
        <taxon>Eukaryota</taxon>
        <taxon>Sar</taxon>
        <taxon>Alveolata</taxon>
        <taxon>Dinophyceae</taxon>
        <taxon>Suessiales</taxon>
        <taxon>Symbiodiniaceae</taxon>
        <taxon>Symbiodinium</taxon>
    </lineage>
</organism>
<feature type="transmembrane region" description="Helical" evidence="10">
    <location>
        <begin position="17"/>
        <end position="36"/>
    </location>
</feature>
<evidence type="ECO:0008006" key="13">
    <source>
        <dbReference type="Google" id="ProtNLM"/>
    </source>
</evidence>
<evidence type="ECO:0000256" key="2">
    <source>
        <dbReference type="ARBA" id="ARBA00022516"/>
    </source>
</evidence>
<dbReference type="OrthoDB" id="434092at2759"/>